<feature type="region of interest" description="Disordered" evidence="1">
    <location>
        <begin position="320"/>
        <end position="342"/>
    </location>
</feature>
<reference evidence="2" key="1">
    <citation type="submission" date="2020-05" db="EMBL/GenBank/DDBJ databases">
        <authorList>
            <person name="Chiriac C."/>
            <person name="Salcher M."/>
            <person name="Ghai R."/>
            <person name="Kavagutti S V."/>
        </authorList>
    </citation>
    <scope>NUCLEOTIDE SEQUENCE</scope>
</reference>
<dbReference type="Gene3D" id="3.90.320.10">
    <property type="match status" value="1"/>
</dbReference>
<accession>A0A6J5QSG2</accession>
<evidence type="ECO:0000256" key="1">
    <source>
        <dbReference type="SAM" id="MobiDB-lite"/>
    </source>
</evidence>
<proteinExistence type="predicted"/>
<feature type="compositionally biased region" description="Polar residues" evidence="1">
    <location>
        <begin position="320"/>
        <end position="333"/>
    </location>
</feature>
<evidence type="ECO:0000313" key="2">
    <source>
        <dbReference type="EMBL" id="CAB4185447.1"/>
    </source>
</evidence>
<name>A0A6J5QSG2_9CAUD</name>
<gene>
    <name evidence="2" type="ORF">UFOVP1130_54</name>
</gene>
<protein>
    <submittedName>
        <fullName evidence="2">Uncharacterized protein</fullName>
    </submittedName>
</protein>
<dbReference type="EMBL" id="LR797078">
    <property type="protein sequence ID" value="CAB4185447.1"/>
    <property type="molecule type" value="Genomic_DNA"/>
</dbReference>
<dbReference type="InterPro" id="IPR011604">
    <property type="entry name" value="PDDEXK-like_dom_sf"/>
</dbReference>
<organism evidence="2">
    <name type="scientific">uncultured Caudovirales phage</name>
    <dbReference type="NCBI Taxonomy" id="2100421"/>
    <lineage>
        <taxon>Viruses</taxon>
        <taxon>Duplodnaviria</taxon>
        <taxon>Heunggongvirae</taxon>
        <taxon>Uroviricota</taxon>
        <taxon>Caudoviricetes</taxon>
        <taxon>Peduoviridae</taxon>
        <taxon>Maltschvirus</taxon>
        <taxon>Maltschvirus maltsch</taxon>
    </lineage>
</organism>
<sequence length="342" mass="39296">MTETPWHLQEYKKALTAKGKVVPLVQGLLIQQRLDSNRDTLHLHPSEISKKDWCPRSSWYTIKGYKGIEDKFGFQRLNVFAEGHSIHSKWQNWIKDLGFLKGMWQCSNTVCNHKWEDTSPKACPSCGIPYPLYREVPVTNEYHRILGHADGIVDTGKEPPFLIELKSVGAGTVRYESYDIFKDADGNPDEMWKRIRQPFPSHVRQAMLYMYCTGIHTMVFIYEWKATQDVKEFVVHFQQELVDPILTACETVTKALDSSIPPMRPAWVNDSDHKTCKTCPHKKTCWKEDNDNTNYYTTRAIDTDNTDTNDSAGAVQQEVHTSTTPDIGDSTVTRVPGRVIRR</sequence>